<reference evidence="2 3" key="1">
    <citation type="submission" date="2015-10" db="EMBL/GenBank/DDBJ databases">
        <title>Complete genome sequence of hyperthermophilic archaeon Pyrodictium delaneyi Su06.</title>
        <authorList>
            <person name="Jung J.-H."/>
            <person name="Lin J."/>
            <person name="Holden J.F."/>
            <person name="Park C.-S."/>
        </authorList>
    </citation>
    <scope>NUCLEOTIDE SEQUENCE [LARGE SCALE GENOMIC DNA]</scope>
    <source>
        <strain evidence="2 3">Su06</strain>
    </source>
</reference>
<organism evidence="2 3">
    <name type="scientific">Pyrodictium delaneyi</name>
    <dbReference type="NCBI Taxonomy" id="1273541"/>
    <lineage>
        <taxon>Archaea</taxon>
        <taxon>Thermoproteota</taxon>
        <taxon>Thermoprotei</taxon>
        <taxon>Desulfurococcales</taxon>
        <taxon>Pyrodictiaceae</taxon>
        <taxon>Pyrodictium</taxon>
    </lineage>
</organism>
<dbReference type="Proteomes" id="UP000058613">
    <property type="component" value="Chromosome"/>
</dbReference>
<evidence type="ECO:0008006" key="4">
    <source>
        <dbReference type="Google" id="ProtNLM"/>
    </source>
</evidence>
<evidence type="ECO:0000313" key="3">
    <source>
        <dbReference type="Proteomes" id="UP000058613"/>
    </source>
</evidence>
<protein>
    <recommendedName>
        <fullName evidence="4">SdpI family protein</fullName>
    </recommendedName>
</protein>
<keyword evidence="1" id="KW-1133">Transmembrane helix</keyword>
<sequence length="248" mass="26938">MKMDEPLVVSTMLTLVGLLVALAAEKLPPNPLLGFRIGYTFVSRRTWTQANRVAGLAMAALGLLATGASMIDPPWGILVLNISLPMLLVALVEYAERLAEKQLIAEPLTPGEGSGEPLKPLGLARITLPVAIIIAIVYMIVVLRLDRIYALQQLVNQAAFLGIHTLTLYSSYLGIRRPEAFHVPWLTLSENRRVASAIIISLLLVSAYVALSTISCFTRIAEILKIAGITLAACATSFTVMVYLCRRN</sequence>
<keyword evidence="1" id="KW-0472">Membrane</keyword>
<feature type="transmembrane region" description="Helical" evidence="1">
    <location>
        <begin position="122"/>
        <end position="142"/>
    </location>
</feature>
<dbReference type="Pfam" id="PF13630">
    <property type="entry name" value="SdpI"/>
    <property type="match status" value="1"/>
</dbReference>
<feature type="transmembrane region" description="Helical" evidence="1">
    <location>
        <begin position="154"/>
        <end position="174"/>
    </location>
</feature>
<gene>
    <name evidence="2" type="ORF">Pyrde_1795</name>
</gene>
<proteinExistence type="predicted"/>
<evidence type="ECO:0000313" key="2">
    <source>
        <dbReference type="EMBL" id="ALL01838.1"/>
    </source>
</evidence>
<dbReference type="STRING" id="1273541.Pyrde_1795"/>
<feature type="transmembrane region" description="Helical" evidence="1">
    <location>
        <begin position="75"/>
        <end position="95"/>
    </location>
</feature>
<evidence type="ECO:0000256" key="1">
    <source>
        <dbReference type="SAM" id="Phobius"/>
    </source>
</evidence>
<dbReference type="KEGG" id="pdl:Pyrde_1795"/>
<feature type="transmembrane region" description="Helical" evidence="1">
    <location>
        <begin position="194"/>
        <end position="211"/>
    </location>
</feature>
<feature type="transmembrane region" description="Helical" evidence="1">
    <location>
        <begin position="223"/>
        <end position="244"/>
    </location>
</feature>
<dbReference type="InterPro" id="IPR025962">
    <property type="entry name" value="SdpI/YhfL"/>
</dbReference>
<accession>A0A0P0N6C1</accession>
<dbReference type="EMBL" id="CP013011">
    <property type="protein sequence ID" value="ALL01838.1"/>
    <property type="molecule type" value="Genomic_DNA"/>
</dbReference>
<name>A0A0P0N6C1_9CREN</name>
<keyword evidence="1" id="KW-0812">Transmembrane</keyword>
<dbReference type="AlphaFoldDB" id="A0A0P0N6C1"/>